<gene>
    <name evidence="1" type="ORF">HHL15_01230</name>
</gene>
<evidence type="ECO:0000313" key="2">
    <source>
        <dbReference type="Proteomes" id="UP000580043"/>
    </source>
</evidence>
<proteinExistence type="predicted"/>
<dbReference type="RefSeq" id="WP_169143990.1">
    <property type="nucleotide sequence ID" value="NZ_JABBGA010000001.1"/>
</dbReference>
<dbReference type="Proteomes" id="UP000580043">
    <property type="component" value="Unassembled WGS sequence"/>
</dbReference>
<keyword evidence="2" id="KW-1185">Reference proteome</keyword>
<accession>A0A848FZ48</accession>
<evidence type="ECO:0000313" key="1">
    <source>
        <dbReference type="EMBL" id="NML24354.1"/>
    </source>
</evidence>
<sequence length="100" mass="11173">MNGLALLVVLPTWWAMSVRLATQEQRAWACQLKGAAFSAFQLAVMLGLIHLDTWWADLIYVFLMLATGNMVLEAVAQRFPRSVLGAWWLRQKAAAGRRAG</sequence>
<dbReference type="EMBL" id="JABBGA010000001">
    <property type="protein sequence ID" value="NML24354.1"/>
    <property type="molecule type" value="Genomic_DNA"/>
</dbReference>
<reference evidence="1 2" key="1">
    <citation type="submission" date="2020-04" db="EMBL/GenBank/DDBJ databases">
        <title>Zoogloea sp. G-4-1-14 isolated from soil.</title>
        <authorList>
            <person name="Dahal R.H."/>
        </authorList>
    </citation>
    <scope>NUCLEOTIDE SEQUENCE [LARGE SCALE GENOMIC DNA]</scope>
    <source>
        <strain evidence="1 2">G-4-1-14</strain>
    </source>
</reference>
<comment type="caution">
    <text evidence="1">The sequence shown here is derived from an EMBL/GenBank/DDBJ whole genome shotgun (WGS) entry which is preliminary data.</text>
</comment>
<dbReference type="AlphaFoldDB" id="A0A848FZ48"/>
<organism evidence="1 2">
    <name type="scientific">Zoogloea dura</name>
    <dbReference type="NCBI Taxonomy" id="2728840"/>
    <lineage>
        <taxon>Bacteria</taxon>
        <taxon>Pseudomonadati</taxon>
        <taxon>Pseudomonadota</taxon>
        <taxon>Betaproteobacteria</taxon>
        <taxon>Rhodocyclales</taxon>
        <taxon>Zoogloeaceae</taxon>
        <taxon>Zoogloea</taxon>
    </lineage>
</organism>
<name>A0A848FZ48_9RHOO</name>
<protein>
    <submittedName>
        <fullName evidence="1">Uncharacterized protein</fullName>
    </submittedName>
</protein>